<feature type="region of interest" description="Disordered" evidence="1">
    <location>
        <begin position="185"/>
        <end position="241"/>
    </location>
</feature>
<comment type="caution">
    <text evidence="2">The sequence shown here is derived from an EMBL/GenBank/DDBJ whole genome shotgun (WGS) entry which is preliminary data.</text>
</comment>
<feature type="compositionally biased region" description="Low complexity" evidence="1">
    <location>
        <begin position="201"/>
        <end position="241"/>
    </location>
</feature>
<evidence type="ECO:0008006" key="4">
    <source>
        <dbReference type="Google" id="ProtNLM"/>
    </source>
</evidence>
<gene>
    <name evidence="2" type="ORF">ACFSJG_09875</name>
</gene>
<dbReference type="Proteomes" id="UP001597286">
    <property type="component" value="Unassembled WGS sequence"/>
</dbReference>
<proteinExistence type="predicted"/>
<feature type="compositionally biased region" description="Polar residues" evidence="1">
    <location>
        <begin position="8"/>
        <end position="17"/>
    </location>
</feature>
<feature type="region of interest" description="Disordered" evidence="1">
    <location>
        <begin position="1"/>
        <end position="20"/>
    </location>
</feature>
<evidence type="ECO:0000256" key="1">
    <source>
        <dbReference type="SAM" id="MobiDB-lite"/>
    </source>
</evidence>
<dbReference type="RefSeq" id="WP_378485022.1">
    <property type="nucleotide sequence ID" value="NZ_JBHUFB010000009.1"/>
</dbReference>
<sequence>MSKIDATATGTTASDHSATYPGAVARDVDFDGSVDVIHSTDAAGNQVITHVDEAGQVTLVEQDSDGNGTFDTVYATQSDGAFLKGRDSDDDGEIDMVGHYDETGQPERVDVLKDGLVVESTFDSDGDGEPDTLIADSDRDGVVDTIAVDTDGDGYIDTVSADTDGDGTPDTVYVDLDGDGEVDFEVTPDTDSYGPGIESMSYGTESGYTGYETGAGESSTSYGDSSYGDSSYGDSTDAGCH</sequence>
<name>A0ABW4P342_9NOCA</name>
<dbReference type="EMBL" id="JBHUFB010000009">
    <property type="protein sequence ID" value="MFD1812521.1"/>
    <property type="molecule type" value="Genomic_DNA"/>
</dbReference>
<dbReference type="InterPro" id="IPR028974">
    <property type="entry name" value="TSP_type-3_rpt"/>
</dbReference>
<organism evidence="2 3">
    <name type="scientific">Rhodococcus gannanensis</name>
    <dbReference type="NCBI Taxonomy" id="1960308"/>
    <lineage>
        <taxon>Bacteria</taxon>
        <taxon>Bacillati</taxon>
        <taxon>Actinomycetota</taxon>
        <taxon>Actinomycetes</taxon>
        <taxon>Mycobacteriales</taxon>
        <taxon>Nocardiaceae</taxon>
        <taxon>Rhodococcus</taxon>
    </lineage>
</organism>
<reference evidence="3" key="1">
    <citation type="journal article" date="2019" name="Int. J. Syst. Evol. Microbiol.">
        <title>The Global Catalogue of Microorganisms (GCM) 10K type strain sequencing project: providing services to taxonomists for standard genome sequencing and annotation.</title>
        <authorList>
            <consortium name="The Broad Institute Genomics Platform"/>
            <consortium name="The Broad Institute Genome Sequencing Center for Infectious Disease"/>
            <person name="Wu L."/>
            <person name="Ma J."/>
        </authorList>
    </citation>
    <scope>NUCLEOTIDE SEQUENCE [LARGE SCALE GENOMIC DNA]</scope>
    <source>
        <strain evidence="3">DT72</strain>
    </source>
</reference>
<accession>A0ABW4P342</accession>
<dbReference type="SUPFAM" id="SSF103647">
    <property type="entry name" value="TSP type-3 repeat"/>
    <property type="match status" value="1"/>
</dbReference>
<evidence type="ECO:0000313" key="2">
    <source>
        <dbReference type="EMBL" id="MFD1812521.1"/>
    </source>
</evidence>
<keyword evidence="3" id="KW-1185">Reference proteome</keyword>
<protein>
    <recommendedName>
        <fullName evidence="4">EF-hand domain-containing protein</fullName>
    </recommendedName>
</protein>
<evidence type="ECO:0000313" key="3">
    <source>
        <dbReference type="Proteomes" id="UP001597286"/>
    </source>
</evidence>